<sequence length="84" mass="8726">MIFPTGPVPKRLCRLGAKAGDSYGSRKLKTVQLKTSFRVSGQAGATPGGGLQLRCACFASAGSGHETVVLTKYPRLLTLASKCG</sequence>
<evidence type="ECO:0000313" key="2">
    <source>
        <dbReference type="Proteomes" id="UP000255233"/>
    </source>
</evidence>
<evidence type="ECO:0000313" key="1">
    <source>
        <dbReference type="EMBL" id="SUE33209.1"/>
    </source>
</evidence>
<keyword evidence="2" id="KW-1185">Reference proteome</keyword>
<dbReference type="Proteomes" id="UP000255233">
    <property type="component" value="Unassembled WGS sequence"/>
</dbReference>
<organism evidence="1 2">
    <name type="scientific">Rikenella microfusus</name>
    <dbReference type="NCBI Taxonomy" id="28139"/>
    <lineage>
        <taxon>Bacteria</taxon>
        <taxon>Pseudomonadati</taxon>
        <taxon>Bacteroidota</taxon>
        <taxon>Bacteroidia</taxon>
        <taxon>Bacteroidales</taxon>
        <taxon>Rikenellaceae</taxon>
        <taxon>Rikenella</taxon>
    </lineage>
</organism>
<name>A0A379MR19_9BACT</name>
<protein>
    <submittedName>
        <fullName evidence="1">Uncharacterized protein</fullName>
    </submittedName>
</protein>
<accession>A0A379MR19</accession>
<dbReference type="EMBL" id="UGVL01000001">
    <property type="protein sequence ID" value="SUE33209.1"/>
    <property type="molecule type" value="Genomic_DNA"/>
</dbReference>
<reference evidence="1 2" key="1">
    <citation type="submission" date="2018-06" db="EMBL/GenBank/DDBJ databases">
        <authorList>
            <consortium name="Pathogen Informatics"/>
            <person name="Doyle S."/>
        </authorList>
    </citation>
    <scope>NUCLEOTIDE SEQUENCE [LARGE SCALE GENOMIC DNA]</scope>
    <source>
        <strain evidence="1 2">NCTC11190</strain>
    </source>
</reference>
<dbReference type="AlphaFoldDB" id="A0A379MR19"/>
<gene>
    <name evidence="1" type="ORF">NCTC11190_00411</name>
</gene>
<proteinExistence type="predicted"/>